<dbReference type="EMBL" id="ARYM01000007">
    <property type="protein sequence ID" value="KCZ99060.1"/>
    <property type="molecule type" value="Genomic_DNA"/>
</dbReference>
<dbReference type="Proteomes" id="UP000027100">
    <property type="component" value="Unassembled WGS sequence"/>
</dbReference>
<organism evidence="1 2">
    <name type="scientific">Hyphomonas polymorpha PS728</name>
    <dbReference type="NCBI Taxonomy" id="1280954"/>
    <lineage>
        <taxon>Bacteria</taxon>
        <taxon>Pseudomonadati</taxon>
        <taxon>Pseudomonadota</taxon>
        <taxon>Alphaproteobacteria</taxon>
        <taxon>Hyphomonadales</taxon>
        <taxon>Hyphomonadaceae</taxon>
        <taxon>Hyphomonas</taxon>
    </lineage>
</organism>
<comment type="caution">
    <text evidence="1">The sequence shown here is derived from an EMBL/GenBank/DDBJ whole genome shotgun (WGS) entry which is preliminary data.</text>
</comment>
<name>A0A062VLN0_9PROT</name>
<dbReference type="AlphaFoldDB" id="A0A062VLN0"/>
<dbReference type="STRING" id="1280954.HPO_07532"/>
<gene>
    <name evidence="1" type="ORF">HPO_07532</name>
</gene>
<keyword evidence="2" id="KW-1185">Reference proteome</keyword>
<reference evidence="1 2" key="1">
    <citation type="journal article" date="2014" name="Antonie Van Leeuwenhoek">
        <title>Hyphomonas beringensis sp. nov. and Hyphomonas chukchiensis sp. nov., isolated from surface seawater of the Bering Sea and Chukchi Sea.</title>
        <authorList>
            <person name="Li C."/>
            <person name="Lai Q."/>
            <person name="Li G."/>
            <person name="Dong C."/>
            <person name="Wang J."/>
            <person name="Liao Y."/>
            <person name="Shao Z."/>
        </authorList>
    </citation>
    <scope>NUCLEOTIDE SEQUENCE [LARGE SCALE GENOMIC DNA]</scope>
    <source>
        <strain evidence="1 2">PS728</strain>
    </source>
</reference>
<evidence type="ECO:0000313" key="1">
    <source>
        <dbReference type="EMBL" id="KCZ99060.1"/>
    </source>
</evidence>
<dbReference type="PATRIC" id="fig|1280954.3.peg.1530"/>
<proteinExistence type="predicted"/>
<accession>A0A062VLN0</accession>
<dbReference type="RefSeq" id="WP_035596495.1">
    <property type="nucleotide sequence ID" value="NZ_ARYM01000007.1"/>
</dbReference>
<evidence type="ECO:0000313" key="2">
    <source>
        <dbReference type="Proteomes" id="UP000027100"/>
    </source>
</evidence>
<protein>
    <submittedName>
        <fullName evidence="1">Uncharacterized protein</fullName>
    </submittedName>
</protein>
<sequence length="89" mass="9864">MKPIGLEELEARLTAQRRLLMWLVKELPADKAARLVAELWEPFPPQDAQEDPGAVPVDAFAAAAGYTAEIRTILRDVRSSILPPSEDKL</sequence>